<evidence type="ECO:0000256" key="1">
    <source>
        <dbReference type="ARBA" id="ARBA00004067"/>
    </source>
</evidence>
<dbReference type="PATRIC" id="fig|35623.3.peg.45"/>
<dbReference type="Proteomes" id="UP000032434">
    <property type="component" value="Chromosome 1"/>
</dbReference>
<keyword evidence="5 14" id="KW-0235">DNA replication</keyword>
<dbReference type="InterPro" id="IPR004149">
    <property type="entry name" value="Znf_DNAligase_C4"/>
</dbReference>
<feature type="domain" description="BRCT" evidence="16">
    <location>
        <begin position="581"/>
        <end position="659"/>
    </location>
</feature>
<dbReference type="PROSITE" id="PS01056">
    <property type="entry name" value="DNA_LIGASE_N2"/>
    <property type="match status" value="1"/>
</dbReference>
<dbReference type="CDD" id="cd00114">
    <property type="entry name" value="LIGANc"/>
    <property type="match status" value="1"/>
</dbReference>
<evidence type="ECO:0000256" key="15">
    <source>
        <dbReference type="RuleBase" id="RU000618"/>
    </source>
</evidence>
<dbReference type="EC" id="6.5.1.2" evidence="2 14"/>
<evidence type="ECO:0000259" key="16">
    <source>
        <dbReference type="PROSITE" id="PS50172"/>
    </source>
</evidence>
<dbReference type="InterPro" id="IPR010994">
    <property type="entry name" value="RuvA_2-like"/>
</dbReference>
<evidence type="ECO:0000313" key="17">
    <source>
        <dbReference type="EMBL" id="CDR30119.1"/>
    </source>
</evidence>
<dbReference type="GO" id="GO:0046872">
    <property type="term" value="F:metal ion binding"/>
    <property type="evidence" value="ECO:0007669"/>
    <property type="project" value="UniProtKB-KW"/>
</dbReference>
<proteinExistence type="inferred from homology"/>
<dbReference type="GO" id="GO:0003911">
    <property type="term" value="F:DNA ligase (NAD+) activity"/>
    <property type="evidence" value="ECO:0007669"/>
    <property type="project" value="UniProtKB-UniRule"/>
</dbReference>
<dbReference type="PANTHER" id="PTHR23389">
    <property type="entry name" value="CHROMOSOME TRANSMISSION FIDELITY FACTOR 18"/>
    <property type="match status" value="1"/>
</dbReference>
<reference evidence="18" key="1">
    <citation type="submission" date="2014-05" db="EMBL/GenBank/DDBJ databases">
        <authorList>
            <person name="Kube M."/>
        </authorList>
    </citation>
    <scope>NUCLEOTIDE SEQUENCE [LARGE SCALE GENOMIC DNA]</scope>
</reference>
<keyword evidence="18" id="KW-1185">Reference proteome</keyword>
<dbReference type="FunFam" id="1.10.150.20:FF:000006">
    <property type="entry name" value="DNA ligase"/>
    <property type="match status" value="1"/>
</dbReference>
<feature type="binding site" evidence="14">
    <location>
        <position position="281"/>
    </location>
    <ligand>
        <name>NAD(+)</name>
        <dbReference type="ChEBI" id="CHEBI:57540"/>
    </ligand>
</feature>
<dbReference type="Gene3D" id="3.30.470.30">
    <property type="entry name" value="DNA ligase/mRNA capping enzyme"/>
    <property type="match status" value="1"/>
</dbReference>
<dbReference type="PANTHER" id="PTHR23389:SF9">
    <property type="entry name" value="DNA LIGASE"/>
    <property type="match status" value="1"/>
</dbReference>
<accession>A0A061A9P3</accession>
<dbReference type="HOGENOM" id="CLU_007764_2_1_14"/>
<dbReference type="InterPro" id="IPR018239">
    <property type="entry name" value="DNA_ligase_AS"/>
</dbReference>
<dbReference type="FunFam" id="2.40.50.140:FF:000012">
    <property type="entry name" value="DNA ligase"/>
    <property type="match status" value="1"/>
</dbReference>
<sequence length="659" mass="74148">MNVLDKILELRKLINDANYQYHTLDKPTMSDFKYDQLMHELIELETQYPEYDDEGSPSKKVGGVVLDGFNKFKHTVPMMSLGNVFNFDELASFVDRIEKVTDEATFLTELKIDGLAVTLIYEQGKFKKAATRGNGQIGEDITLNAKTIKSLPLELKEPIDIEVRGEIYMSHQAFKKSNEERLEKGLELFANPRNAAAGTIRQLDTKVTAKRDLSLFTYAIVNAPSYVSTQKEVLELLKKLGFPVNPNDKQARDIHELKQNIEIYDDLRKTLPYDTDGVVIKVNELRLYDFIGTTAKAPKYATAYKFEAEKQQTTINDIVFQVGRTGVITPVAELEPVFISGSLVSRATLHNEDYIKSKDIRVGDTVWVHKAGEIIPEVISVDLDKRTHQQPFEMISLCPVCGSLLVRKEGEADYYCQNPECSGKNIFALIHFASRVAMDIDTLGEKVVETLHDQTFLQTIPDIYKLNQYKSSIMELPGFGDKKVQKILDAIEKSKQQPLDRLLFGLGIKHVGAKVAKTLLKAYPSIDQLKQATYEDLIQIPDIGPEIAQSVENYFSQHKQLEMLDELKSLGLNLTYHQDEVKPHEFNGKIFVITGTLQGYSRDQASALIEKLGGKVTSSVSAKTNILLAGSDAGSKLKKAIELGVYVMNEEEFKVKTDE</sequence>
<evidence type="ECO:0000256" key="13">
    <source>
        <dbReference type="ARBA" id="ARBA00060881"/>
    </source>
</evidence>
<keyword evidence="6 14" id="KW-0479">Metal-binding</keyword>
<dbReference type="Pfam" id="PF03120">
    <property type="entry name" value="OB_DNA_ligase"/>
    <property type="match status" value="1"/>
</dbReference>
<keyword evidence="14" id="KW-0464">Manganese</keyword>
<dbReference type="SMART" id="SM00532">
    <property type="entry name" value="LIGANc"/>
    <property type="match status" value="1"/>
</dbReference>
<dbReference type="EMBL" id="LK028559">
    <property type="protein sequence ID" value="CDR30119.1"/>
    <property type="molecule type" value="Genomic_DNA"/>
</dbReference>
<dbReference type="NCBIfam" id="NF005932">
    <property type="entry name" value="PRK07956.1"/>
    <property type="match status" value="1"/>
</dbReference>
<dbReference type="Gene3D" id="1.10.287.610">
    <property type="entry name" value="Helix hairpin bin"/>
    <property type="match status" value="1"/>
</dbReference>
<feature type="active site" description="N6-AMP-lysine intermediate" evidence="14">
    <location>
        <position position="111"/>
    </location>
</feature>
<evidence type="ECO:0000256" key="10">
    <source>
        <dbReference type="ARBA" id="ARBA00023027"/>
    </source>
</evidence>
<keyword evidence="7 14" id="KW-0227">DNA damage</keyword>
<dbReference type="GO" id="GO:0003677">
    <property type="term" value="F:DNA binding"/>
    <property type="evidence" value="ECO:0007669"/>
    <property type="project" value="InterPro"/>
</dbReference>
<evidence type="ECO:0000256" key="11">
    <source>
        <dbReference type="ARBA" id="ARBA00023204"/>
    </source>
</evidence>
<dbReference type="CDD" id="cd17748">
    <property type="entry name" value="BRCT_DNA_ligase_like"/>
    <property type="match status" value="1"/>
</dbReference>
<dbReference type="InterPro" id="IPR012340">
    <property type="entry name" value="NA-bd_OB-fold"/>
</dbReference>
<dbReference type="Pfam" id="PF12826">
    <property type="entry name" value="HHH_2"/>
    <property type="match status" value="1"/>
</dbReference>
<feature type="binding site" evidence="14">
    <location>
        <position position="132"/>
    </location>
    <ligand>
        <name>NAD(+)</name>
        <dbReference type="ChEBI" id="CHEBI:57540"/>
    </ligand>
</feature>
<dbReference type="Gene3D" id="1.10.150.20">
    <property type="entry name" value="5' to 3' exonuclease, C-terminal subdomain"/>
    <property type="match status" value="2"/>
</dbReference>
<feature type="binding site" evidence="14">
    <location>
        <position position="398"/>
    </location>
    <ligand>
        <name>Zn(2+)</name>
        <dbReference type="ChEBI" id="CHEBI:29105"/>
    </ligand>
</feature>
<keyword evidence="9 14" id="KW-0460">Magnesium</keyword>
<dbReference type="InterPro" id="IPR004150">
    <property type="entry name" value="NAD_DNA_ligase_OB"/>
</dbReference>
<dbReference type="Pfam" id="PF00533">
    <property type="entry name" value="BRCT"/>
    <property type="match status" value="1"/>
</dbReference>
<dbReference type="GO" id="GO:0006260">
    <property type="term" value="P:DNA replication"/>
    <property type="evidence" value="ECO:0007669"/>
    <property type="project" value="UniProtKB-KW"/>
</dbReference>
<organism evidence="17 18">
    <name type="scientific">Acholeplasma oculi</name>
    <dbReference type="NCBI Taxonomy" id="35623"/>
    <lineage>
        <taxon>Bacteria</taxon>
        <taxon>Bacillati</taxon>
        <taxon>Mycoplasmatota</taxon>
        <taxon>Mollicutes</taxon>
        <taxon>Acholeplasmatales</taxon>
        <taxon>Acholeplasmataceae</taxon>
        <taxon>Acholeplasma</taxon>
    </lineage>
</organism>
<dbReference type="SUPFAM" id="SSF52113">
    <property type="entry name" value="BRCT domain"/>
    <property type="match status" value="1"/>
</dbReference>
<dbReference type="Gene3D" id="2.40.50.140">
    <property type="entry name" value="Nucleic acid-binding proteins"/>
    <property type="match status" value="1"/>
</dbReference>
<evidence type="ECO:0000256" key="4">
    <source>
        <dbReference type="ARBA" id="ARBA00022598"/>
    </source>
</evidence>
<feature type="binding site" evidence="14">
    <location>
        <position position="401"/>
    </location>
    <ligand>
        <name>Zn(2+)</name>
        <dbReference type="ChEBI" id="CHEBI:29105"/>
    </ligand>
</feature>
<evidence type="ECO:0000256" key="5">
    <source>
        <dbReference type="ARBA" id="ARBA00022705"/>
    </source>
</evidence>
<dbReference type="GO" id="GO:0005829">
    <property type="term" value="C:cytosol"/>
    <property type="evidence" value="ECO:0007669"/>
    <property type="project" value="TreeGrafter"/>
</dbReference>
<dbReference type="Gene3D" id="3.40.50.10190">
    <property type="entry name" value="BRCT domain"/>
    <property type="match status" value="1"/>
</dbReference>
<protein>
    <recommendedName>
        <fullName evidence="3 14">DNA ligase</fullName>
        <ecNumber evidence="2 14">6.5.1.2</ecNumber>
    </recommendedName>
    <alternativeName>
        <fullName evidence="14">Polydeoxyribonucleotide synthase [NAD(+)]</fullName>
    </alternativeName>
</protein>
<dbReference type="HAMAP" id="MF_01588">
    <property type="entry name" value="DNA_ligase_A"/>
    <property type="match status" value="1"/>
</dbReference>
<keyword evidence="8 14" id="KW-0862">Zinc</keyword>
<dbReference type="PIRSF" id="PIRSF001604">
    <property type="entry name" value="LigA"/>
    <property type="match status" value="1"/>
</dbReference>
<evidence type="ECO:0000256" key="14">
    <source>
        <dbReference type="HAMAP-Rule" id="MF_01588"/>
    </source>
</evidence>
<dbReference type="PROSITE" id="PS50172">
    <property type="entry name" value="BRCT"/>
    <property type="match status" value="1"/>
</dbReference>
<dbReference type="NCBIfam" id="TIGR00575">
    <property type="entry name" value="dnlj"/>
    <property type="match status" value="1"/>
</dbReference>
<dbReference type="SUPFAM" id="SSF50249">
    <property type="entry name" value="Nucleic acid-binding proteins"/>
    <property type="match status" value="1"/>
</dbReference>
<dbReference type="SMART" id="SM00278">
    <property type="entry name" value="HhH1"/>
    <property type="match status" value="4"/>
</dbReference>
<feature type="binding site" evidence="14">
    <location>
        <begin position="31"/>
        <end position="35"/>
    </location>
    <ligand>
        <name>NAD(+)</name>
        <dbReference type="ChEBI" id="CHEBI:57540"/>
    </ligand>
</feature>
<feature type="binding site" evidence="14">
    <location>
        <position position="305"/>
    </location>
    <ligand>
        <name>NAD(+)</name>
        <dbReference type="ChEBI" id="CHEBI:57540"/>
    </ligand>
</feature>
<dbReference type="Pfam" id="PF01653">
    <property type="entry name" value="DNA_ligase_aden"/>
    <property type="match status" value="1"/>
</dbReference>
<dbReference type="InterPro" id="IPR013840">
    <property type="entry name" value="DNAligase_N"/>
</dbReference>
<feature type="binding site" evidence="14">
    <location>
        <position position="421"/>
    </location>
    <ligand>
        <name>Zn(2+)</name>
        <dbReference type="ChEBI" id="CHEBI:29105"/>
    </ligand>
</feature>
<dbReference type="Pfam" id="PF14520">
    <property type="entry name" value="HHH_5"/>
    <property type="match status" value="1"/>
</dbReference>
<dbReference type="InterPro" id="IPR013839">
    <property type="entry name" value="DNAligase_adenylation"/>
</dbReference>
<dbReference type="SUPFAM" id="SSF47781">
    <property type="entry name" value="RuvA domain 2-like"/>
    <property type="match status" value="1"/>
</dbReference>
<dbReference type="AlphaFoldDB" id="A0A061A9P3"/>
<dbReference type="FunCoup" id="A0A061A9P3">
    <property type="interactions" value="219"/>
</dbReference>
<dbReference type="InterPro" id="IPR041663">
    <property type="entry name" value="DisA/LigA_HHH"/>
</dbReference>
<dbReference type="SMART" id="SM00292">
    <property type="entry name" value="BRCT"/>
    <property type="match status" value="1"/>
</dbReference>
<comment type="function">
    <text evidence="1 14">DNA ligase that catalyzes the formation of phosphodiester linkages between 5'-phosphoryl and 3'-hydroxyl groups in double-stranded DNA using NAD as a coenzyme and as the energy source for the reaction. It is essential for DNA replication and repair of damaged DNA.</text>
</comment>
<dbReference type="KEGG" id="aoc:Aocu_00460"/>
<dbReference type="Pfam" id="PF03119">
    <property type="entry name" value="DNA_ligase_ZBD"/>
    <property type="match status" value="1"/>
</dbReference>
<evidence type="ECO:0000256" key="3">
    <source>
        <dbReference type="ARBA" id="ARBA00013308"/>
    </source>
</evidence>
<feature type="binding site" evidence="14">
    <location>
        <begin position="80"/>
        <end position="81"/>
    </location>
    <ligand>
        <name>NAD(+)</name>
        <dbReference type="ChEBI" id="CHEBI:57540"/>
    </ligand>
</feature>
<dbReference type="SUPFAM" id="SSF56091">
    <property type="entry name" value="DNA ligase/mRNA capping enzyme, catalytic domain"/>
    <property type="match status" value="1"/>
</dbReference>
<keyword evidence="4 14" id="KW-0436">Ligase</keyword>
<evidence type="ECO:0000313" key="18">
    <source>
        <dbReference type="Proteomes" id="UP000032434"/>
    </source>
</evidence>
<dbReference type="PROSITE" id="PS01055">
    <property type="entry name" value="DNA_LIGASE_N1"/>
    <property type="match status" value="1"/>
</dbReference>
<comment type="cofactor">
    <cofactor evidence="14">
        <name>Mg(2+)</name>
        <dbReference type="ChEBI" id="CHEBI:18420"/>
    </cofactor>
    <cofactor evidence="14">
        <name>Mn(2+)</name>
        <dbReference type="ChEBI" id="CHEBI:29035"/>
    </cofactor>
</comment>
<evidence type="ECO:0000256" key="6">
    <source>
        <dbReference type="ARBA" id="ARBA00022723"/>
    </source>
</evidence>
<dbReference type="GO" id="GO:0006281">
    <property type="term" value="P:DNA repair"/>
    <property type="evidence" value="ECO:0007669"/>
    <property type="project" value="UniProtKB-KW"/>
</dbReference>
<evidence type="ECO:0000256" key="8">
    <source>
        <dbReference type="ARBA" id="ARBA00022833"/>
    </source>
</evidence>
<dbReference type="InParanoid" id="A0A061A9P3"/>
<comment type="similarity">
    <text evidence="13 14">Belongs to the NAD-dependent DNA ligase family. LigA subfamily.</text>
</comment>
<dbReference type="InterPro" id="IPR033136">
    <property type="entry name" value="DNA_ligase_CS"/>
</dbReference>
<gene>
    <name evidence="14 17" type="primary">ligA</name>
    <name evidence="17" type="ORF">Aocu_00460</name>
</gene>
<evidence type="ECO:0000256" key="12">
    <source>
        <dbReference type="ARBA" id="ARBA00034005"/>
    </source>
</evidence>
<dbReference type="InterPro" id="IPR036420">
    <property type="entry name" value="BRCT_dom_sf"/>
</dbReference>
<comment type="catalytic activity">
    <reaction evidence="12 14 15">
        <text>NAD(+) + (deoxyribonucleotide)n-3'-hydroxyl + 5'-phospho-(deoxyribonucleotide)m = (deoxyribonucleotide)n+m + AMP + beta-nicotinamide D-nucleotide.</text>
        <dbReference type="EC" id="6.5.1.2"/>
    </reaction>
</comment>
<evidence type="ECO:0000256" key="7">
    <source>
        <dbReference type="ARBA" id="ARBA00022763"/>
    </source>
</evidence>
<dbReference type="STRING" id="35623.Aocu_00460"/>
<dbReference type="InterPro" id="IPR001679">
    <property type="entry name" value="DNA_ligase"/>
</dbReference>
<dbReference type="OrthoDB" id="9759736at2"/>
<feature type="binding site" evidence="14">
    <location>
        <position position="416"/>
    </location>
    <ligand>
        <name>Zn(2+)</name>
        <dbReference type="ChEBI" id="CHEBI:29105"/>
    </ligand>
</feature>
<feature type="binding site" evidence="14">
    <location>
        <position position="166"/>
    </location>
    <ligand>
        <name>NAD(+)</name>
        <dbReference type="ChEBI" id="CHEBI:57540"/>
    </ligand>
</feature>
<dbReference type="Gene3D" id="6.20.10.30">
    <property type="match status" value="1"/>
</dbReference>
<name>A0A061A9P3_9MOLU</name>
<evidence type="ECO:0000256" key="9">
    <source>
        <dbReference type="ARBA" id="ARBA00022842"/>
    </source>
</evidence>
<dbReference type="RefSeq" id="WP_045748719.1">
    <property type="nucleotide sequence ID" value="NZ_FUZK01000002.1"/>
</dbReference>
<evidence type="ECO:0000256" key="2">
    <source>
        <dbReference type="ARBA" id="ARBA00012722"/>
    </source>
</evidence>
<dbReference type="InterPro" id="IPR001357">
    <property type="entry name" value="BRCT_dom"/>
</dbReference>
<dbReference type="InterPro" id="IPR003583">
    <property type="entry name" value="Hlx-hairpin-Hlx_DNA-bd_motif"/>
</dbReference>
<feature type="binding site" evidence="14">
    <location>
        <position position="109"/>
    </location>
    <ligand>
        <name>NAD(+)</name>
        <dbReference type="ChEBI" id="CHEBI:57540"/>
    </ligand>
</feature>
<keyword evidence="11 14" id="KW-0234">DNA repair</keyword>
<keyword evidence="10 14" id="KW-0520">NAD</keyword>